<dbReference type="InterPro" id="IPR036900">
    <property type="entry name" value="A-D-PHexomutase_C_sf"/>
</dbReference>
<dbReference type="CDD" id="cd03089">
    <property type="entry name" value="PMM_PGM"/>
    <property type="match status" value="1"/>
</dbReference>
<feature type="domain" description="Alpha-D-phosphohexomutase alpha/beta/alpha" evidence="9">
    <location>
        <begin position="215"/>
        <end position="312"/>
    </location>
</feature>
<evidence type="ECO:0000256" key="1">
    <source>
        <dbReference type="ARBA" id="ARBA00001946"/>
    </source>
</evidence>
<reference evidence="12" key="1">
    <citation type="journal article" date="2012" name="J. Bacteriol.">
        <title>Revised Genome Sequence of Burkholderia thailandensis MSMB43 with Improved Annotation.</title>
        <authorList>
            <person name="Zhuo Y."/>
            <person name="Liu L."/>
            <person name="Wang Q."/>
            <person name="Liu X."/>
            <person name="Ren B."/>
            <person name="Liu M."/>
            <person name="Ni P."/>
            <person name="Cheng Y.Q."/>
            <person name="Zhang L."/>
        </authorList>
    </citation>
    <scope>NUCLEOTIDE SEQUENCE [LARGE SCALE GENOMIC DNA]</scope>
    <source>
        <strain evidence="12">MSMB43</strain>
    </source>
</reference>
<keyword evidence="5" id="KW-0460">Magnesium</keyword>
<evidence type="ECO:0000256" key="3">
    <source>
        <dbReference type="ARBA" id="ARBA00022553"/>
    </source>
</evidence>
<dbReference type="Pfam" id="PF02878">
    <property type="entry name" value="PGM_PMM_I"/>
    <property type="match status" value="1"/>
</dbReference>
<feature type="domain" description="Alpha-D-phosphohexomutase alpha/beta/alpha" evidence="8">
    <location>
        <begin position="62"/>
        <end position="197"/>
    </location>
</feature>
<evidence type="ECO:0000313" key="12">
    <source>
        <dbReference type="Proteomes" id="UP000004682"/>
    </source>
</evidence>
<name>A0ABN0G8D0_9BURK</name>
<dbReference type="SUPFAM" id="SSF53738">
    <property type="entry name" value="Phosphoglucomutase, first 3 domains"/>
    <property type="match status" value="3"/>
</dbReference>
<organism evidence="11 12">
    <name type="scientific">Burkholderia humptydooensis MSMB43</name>
    <dbReference type="NCBI Taxonomy" id="441157"/>
    <lineage>
        <taxon>Bacteria</taxon>
        <taxon>Pseudomonadati</taxon>
        <taxon>Pseudomonadota</taxon>
        <taxon>Betaproteobacteria</taxon>
        <taxon>Burkholderiales</taxon>
        <taxon>Burkholderiaceae</taxon>
        <taxon>Burkholderia</taxon>
        <taxon>pseudomallei group</taxon>
    </lineage>
</organism>
<dbReference type="EMBL" id="JH692062">
    <property type="protein sequence ID" value="EIP88426.1"/>
    <property type="molecule type" value="Genomic_DNA"/>
</dbReference>
<accession>A0ABN0G8D0</accession>
<evidence type="ECO:0000259" key="7">
    <source>
        <dbReference type="Pfam" id="PF00408"/>
    </source>
</evidence>
<dbReference type="PANTHER" id="PTHR43771:SF2">
    <property type="entry name" value="PHOSPHOMANNOMUTASE_PHOSPHOGLUCOMUTASE"/>
    <property type="match status" value="1"/>
</dbReference>
<feature type="domain" description="Alpha-D-phosphohexomutase alpha/beta/alpha" evidence="10">
    <location>
        <begin position="317"/>
        <end position="423"/>
    </location>
</feature>
<dbReference type="PRINTS" id="PR00509">
    <property type="entry name" value="PGMPMM"/>
</dbReference>
<dbReference type="Gene3D" id="3.30.310.50">
    <property type="entry name" value="Alpha-D-phosphohexomutase, C-terminal domain"/>
    <property type="match status" value="1"/>
</dbReference>
<evidence type="ECO:0000259" key="9">
    <source>
        <dbReference type="Pfam" id="PF02879"/>
    </source>
</evidence>
<evidence type="ECO:0000259" key="10">
    <source>
        <dbReference type="Pfam" id="PF02880"/>
    </source>
</evidence>
<dbReference type="Gene3D" id="3.40.120.10">
    <property type="entry name" value="Alpha-D-Glucose-1,6-Bisphosphate, subunit A, domain 3"/>
    <property type="match status" value="3"/>
</dbReference>
<evidence type="ECO:0000259" key="8">
    <source>
        <dbReference type="Pfam" id="PF02878"/>
    </source>
</evidence>
<comment type="similarity">
    <text evidence="2">Belongs to the phosphohexose mutase family.</text>
</comment>
<gene>
    <name evidence="11" type="ORF">A33K_14523</name>
</gene>
<evidence type="ECO:0000256" key="6">
    <source>
        <dbReference type="ARBA" id="ARBA00023235"/>
    </source>
</evidence>
<evidence type="ECO:0000256" key="4">
    <source>
        <dbReference type="ARBA" id="ARBA00022723"/>
    </source>
</evidence>
<sequence length="520" mass="56400">MGAIGVAETSDYKLDRIRFRHPQGFALPLVGPFGRYFLRIRVEAAKFFMDDIESESMISQSIFKAYDIRGVIGKTLDAGVARSIGRAFGSEVRAQGGDAVVVARDGRLSGPELVGALADGLRAAGVDVVDVGMVPTPVGYFAASVPLALSGGERRVDSCIVVTGSHNPPDYNGFKMVLRGAAIYGEQIQGLYKRIVDARFETGNGSYEQYDVADQYVERIVGDIRLARPLKLVVDAGNGVAGPLAARLFKALGCELVELFTDIDGNFPNHHPDPAHPENLQDVIAKLKTTDAEIGFAFDGDGDRLGVVTKDGQIIYPDRQLMLFAEEVLSRNPGAQIIYDVKCTRNLAQWVREKGGEPLMWKTGHSLVKAKLRETGAPLAGEMSGHVFFKDRWYGFDDGLYTGARLLEILARAADPSALLNGLPNAVSTPELQLKLDEGENVKLIDKLRATAKFDGADEVVTIDGLRVEYPDGFGLARSSNTTPVIVLRFEATSDAALARIQDDFRRALKAAKPDANLPF</sequence>
<evidence type="ECO:0000313" key="11">
    <source>
        <dbReference type="EMBL" id="EIP88426.1"/>
    </source>
</evidence>
<keyword evidence="3" id="KW-0597">Phosphoprotein</keyword>
<dbReference type="Pfam" id="PF02880">
    <property type="entry name" value="PGM_PMM_III"/>
    <property type="match status" value="1"/>
</dbReference>
<protein>
    <submittedName>
        <fullName evidence="11">Phosphoglucomutase/phosphomannomutase family protein</fullName>
    </submittedName>
</protein>
<dbReference type="Pfam" id="PF00408">
    <property type="entry name" value="PGM_PMM_IV"/>
    <property type="match status" value="1"/>
</dbReference>
<dbReference type="InterPro" id="IPR005841">
    <property type="entry name" value="Alpha-D-phosphohexomutase_SF"/>
</dbReference>
<evidence type="ECO:0000256" key="5">
    <source>
        <dbReference type="ARBA" id="ARBA00022842"/>
    </source>
</evidence>
<dbReference type="InterPro" id="IPR005846">
    <property type="entry name" value="A-D-PHexomutase_a/b/a-III"/>
</dbReference>
<keyword evidence="12" id="KW-1185">Reference proteome</keyword>
<keyword evidence="4" id="KW-0479">Metal-binding</keyword>
<dbReference type="PANTHER" id="PTHR43771">
    <property type="entry name" value="PHOSPHOMANNOMUTASE"/>
    <property type="match status" value="1"/>
</dbReference>
<dbReference type="Pfam" id="PF02879">
    <property type="entry name" value="PGM_PMM_II"/>
    <property type="match status" value="1"/>
</dbReference>
<dbReference type="InterPro" id="IPR005843">
    <property type="entry name" value="A-D-PHexomutase_C"/>
</dbReference>
<dbReference type="InterPro" id="IPR005845">
    <property type="entry name" value="A-D-PHexomutase_a/b/a-II"/>
</dbReference>
<comment type="cofactor">
    <cofactor evidence="1">
        <name>Mg(2+)</name>
        <dbReference type="ChEBI" id="CHEBI:18420"/>
    </cofactor>
</comment>
<keyword evidence="6" id="KW-0413">Isomerase</keyword>
<evidence type="ECO:0000256" key="2">
    <source>
        <dbReference type="ARBA" id="ARBA00010231"/>
    </source>
</evidence>
<dbReference type="InterPro" id="IPR016055">
    <property type="entry name" value="A-D-PHexomutase_a/b/a-I/II/III"/>
</dbReference>
<proteinExistence type="inferred from homology"/>
<feature type="domain" description="Alpha-D-phosphohexomutase C-terminal" evidence="7">
    <location>
        <begin position="431"/>
        <end position="507"/>
    </location>
</feature>
<dbReference type="SUPFAM" id="SSF55957">
    <property type="entry name" value="Phosphoglucomutase, C-terminal domain"/>
    <property type="match status" value="1"/>
</dbReference>
<dbReference type="InterPro" id="IPR005844">
    <property type="entry name" value="A-D-PHexomutase_a/b/a-I"/>
</dbReference>
<dbReference type="Proteomes" id="UP000004682">
    <property type="component" value="Unassembled WGS sequence"/>
</dbReference>